<comment type="caution">
    <text evidence="3">The sequence shown here is derived from an EMBL/GenBank/DDBJ whole genome shotgun (WGS) entry which is preliminary data.</text>
</comment>
<evidence type="ECO:0000313" key="3">
    <source>
        <dbReference type="EMBL" id="ORY13203.1"/>
    </source>
</evidence>
<feature type="domain" description="C2H2-type" evidence="2">
    <location>
        <begin position="10"/>
        <end position="32"/>
    </location>
</feature>
<dbReference type="SMART" id="SM00355">
    <property type="entry name" value="ZnF_C2H2"/>
    <property type="match status" value="2"/>
</dbReference>
<dbReference type="InterPro" id="IPR013087">
    <property type="entry name" value="Znf_C2H2_type"/>
</dbReference>
<sequence length="626" mass="69838">MYTHRKRWQCVDGCDQFFSSRPAFQSHLQQIHADLYSEQRSLELIRTCERPAEMDAAAICALCQLQLPSLLQLGRHMGKHHEELALFALPTYLKDYDDEGDNERLSDGVRSYTSSVSLHRSSSPVNRMCGFCRGPLVDDHCENCGKGSPSLVNSAMKDSFSLSTPDQFPLDNDRIQLGVEGDVSRQTVVTVRTNERLDAQLEATTRKHLDTPIVFGPHSIFENEDRIPSSYDSAGEANPLILPIPLLVGSDSGKASVIRSVIPQNDAETQASQSSSLSKGYEEFRNKEKKLLQLYGGLQKLYTQDLLPTGSRLRVDFEYREATGKISRKEAFNYFQCYGEISWIILVLSTEPIPTWVVKFKDSDSCSRALAEAQGQLLYGMPMVLRPDDRTLQAYAEGSPWFLQDGWLGKLGWEAPRPNQYLEFGRELIYGPQLEAEEQQSPFGNALSGPRDFSANQQHPAFENIETQAGTPLLPLSPANAESTEEGSGEVSDFIITVDDESGSSYRLLGNSKADLENVDSKDSVAATRGKEPMSPKTLDSGEIGRAAESPTDETERQPRKKQKKTVKQNENTVFDGTRKWTSKNSEKSFWWFCCYCDDGPNGLGHINGCQLCGRLRCSNCRVEAG</sequence>
<accession>A0A1Y1ZSG5</accession>
<evidence type="ECO:0000259" key="2">
    <source>
        <dbReference type="PROSITE" id="PS00028"/>
    </source>
</evidence>
<dbReference type="PROSITE" id="PS00028">
    <property type="entry name" value="ZINC_FINGER_C2H2_1"/>
    <property type="match status" value="1"/>
</dbReference>
<feature type="region of interest" description="Disordered" evidence="1">
    <location>
        <begin position="471"/>
        <end position="493"/>
    </location>
</feature>
<keyword evidence="4" id="KW-1185">Reference proteome</keyword>
<organism evidence="3 4">
    <name type="scientific">Clohesyomyces aquaticus</name>
    <dbReference type="NCBI Taxonomy" id="1231657"/>
    <lineage>
        <taxon>Eukaryota</taxon>
        <taxon>Fungi</taxon>
        <taxon>Dikarya</taxon>
        <taxon>Ascomycota</taxon>
        <taxon>Pezizomycotina</taxon>
        <taxon>Dothideomycetes</taxon>
        <taxon>Pleosporomycetidae</taxon>
        <taxon>Pleosporales</taxon>
        <taxon>Lindgomycetaceae</taxon>
        <taxon>Clohesyomyces</taxon>
    </lineage>
</organism>
<reference evidence="3 4" key="1">
    <citation type="submission" date="2016-07" db="EMBL/GenBank/DDBJ databases">
        <title>Pervasive Adenine N6-methylation of Active Genes in Fungi.</title>
        <authorList>
            <consortium name="DOE Joint Genome Institute"/>
            <person name="Mondo S.J."/>
            <person name="Dannebaum R.O."/>
            <person name="Kuo R.C."/>
            <person name="Labutti K."/>
            <person name="Haridas S."/>
            <person name="Kuo A."/>
            <person name="Salamov A."/>
            <person name="Ahrendt S.R."/>
            <person name="Lipzen A."/>
            <person name="Sullivan W."/>
            <person name="Andreopoulos W.B."/>
            <person name="Clum A."/>
            <person name="Lindquist E."/>
            <person name="Daum C."/>
            <person name="Ramamoorthy G.K."/>
            <person name="Gryganskyi A."/>
            <person name="Culley D."/>
            <person name="Magnuson J.K."/>
            <person name="James T.Y."/>
            <person name="O'Malley M.A."/>
            <person name="Stajich J.E."/>
            <person name="Spatafora J.W."/>
            <person name="Visel A."/>
            <person name="Grigoriev I.V."/>
        </authorList>
    </citation>
    <scope>NUCLEOTIDE SEQUENCE [LARGE SCALE GENOMIC DNA]</scope>
    <source>
        <strain evidence="3 4">CBS 115471</strain>
    </source>
</reference>
<feature type="compositionally biased region" description="Basic and acidic residues" evidence="1">
    <location>
        <begin position="517"/>
        <end position="534"/>
    </location>
</feature>
<protein>
    <recommendedName>
        <fullName evidence="2">C2H2-type domain-containing protein</fullName>
    </recommendedName>
</protein>
<dbReference type="EMBL" id="MCFA01000044">
    <property type="protein sequence ID" value="ORY13203.1"/>
    <property type="molecule type" value="Genomic_DNA"/>
</dbReference>
<dbReference type="Proteomes" id="UP000193144">
    <property type="component" value="Unassembled WGS sequence"/>
</dbReference>
<dbReference type="STRING" id="1231657.A0A1Y1ZSG5"/>
<dbReference type="CDD" id="cd00590">
    <property type="entry name" value="RRM_SF"/>
    <property type="match status" value="1"/>
</dbReference>
<proteinExistence type="predicted"/>
<name>A0A1Y1ZSG5_9PLEO</name>
<dbReference type="AlphaFoldDB" id="A0A1Y1ZSG5"/>
<feature type="region of interest" description="Disordered" evidence="1">
    <location>
        <begin position="517"/>
        <end position="571"/>
    </location>
</feature>
<evidence type="ECO:0000256" key="1">
    <source>
        <dbReference type="SAM" id="MobiDB-lite"/>
    </source>
</evidence>
<gene>
    <name evidence="3" type="ORF">BCR34DRAFT_276290</name>
</gene>
<evidence type="ECO:0000313" key="4">
    <source>
        <dbReference type="Proteomes" id="UP000193144"/>
    </source>
</evidence>